<dbReference type="InterPro" id="IPR006068">
    <property type="entry name" value="ATPase_P-typ_cation-transptr_C"/>
</dbReference>
<dbReference type="Proteomes" id="UP000060787">
    <property type="component" value="Chromosome"/>
</dbReference>
<organism evidence="11 12">
    <name type="scientific">Lysobacter antibioticus</name>
    <dbReference type="NCBI Taxonomy" id="84531"/>
    <lineage>
        <taxon>Bacteria</taxon>
        <taxon>Pseudomonadati</taxon>
        <taxon>Pseudomonadota</taxon>
        <taxon>Gammaproteobacteria</taxon>
        <taxon>Lysobacterales</taxon>
        <taxon>Lysobacteraceae</taxon>
        <taxon>Lysobacter</taxon>
    </lineage>
</organism>
<dbReference type="SUPFAM" id="SSF81660">
    <property type="entry name" value="Metal cation-transporting ATPase, ATP-binding domain N"/>
    <property type="match status" value="1"/>
</dbReference>
<evidence type="ECO:0000313" key="12">
    <source>
        <dbReference type="Proteomes" id="UP000060787"/>
    </source>
</evidence>
<dbReference type="STRING" id="84531.LA76x_2894"/>
<dbReference type="GO" id="GO:0015662">
    <property type="term" value="F:P-type ion transporter activity"/>
    <property type="evidence" value="ECO:0007669"/>
    <property type="project" value="UniProtKB-ARBA"/>
</dbReference>
<dbReference type="InterPro" id="IPR023299">
    <property type="entry name" value="ATPase_P-typ_cyto_dom_N"/>
</dbReference>
<feature type="region of interest" description="Disordered" evidence="8">
    <location>
        <begin position="1"/>
        <end position="30"/>
    </location>
</feature>
<feature type="transmembrane region" description="Helical" evidence="9">
    <location>
        <begin position="705"/>
        <end position="731"/>
    </location>
</feature>
<dbReference type="NCBIfam" id="TIGR01494">
    <property type="entry name" value="ATPase_P-type"/>
    <property type="match status" value="2"/>
</dbReference>
<evidence type="ECO:0000256" key="4">
    <source>
        <dbReference type="ARBA" id="ARBA00022840"/>
    </source>
</evidence>
<evidence type="ECO:0000256" key="8">
    <source>
        <dbReference type="SAM" id="MobiDB-lite"/>
    </source>
</evidence>
<dbReference type="SUPFAM" id="SSF56784">
    <property type="entry name" value="HAD-like"/>
    <property type="match status" value="1"/>
</dbReference>
<dbReference type="Gene3D" id="3.40.1110.10">
    <property type="entry name" value="Calcium-transporting ATPase, cytoplasmic domain N"/>
    <property type="match status" value="2"/>
</dbReference>
<keyword evidence="6 9" id="KW-1133">Transmembrane helix</keyword>
<proteinExistence type="predicted"/>
<dbReference type="Pfam" id="PF00689">
    <property type="entry name" value="Cation_ATPase_C"/>
    <property type="match status" value="1"/>
</dbReference>
<dbReference type="SFLD" id="SFLDF00027">
    <property type="entry name" value="p-type_atpase"/>
    <property type="match status" value="1"/>
</dbReference>
<dbReference type="Pfam" id="PF00122">
    <property type="entry name" value="E1-E2_ATPase"/>
    <property type="match status" value="1"/>
</dbReference>
<dbReference type="Gene3D" id="2.70.150.10">
    <property type="entry name" value="Calcium-transporting ATPase, cytoplasmic transduction domain A"/>
    <property type="match status" value="1"/>
</dbReference>
<feature type="transmembrane region" description="Helical" evidence="9">
    <location>
        <begin position="71"/>
        <end position="90"/>
    </location>
</feature>
<evidence type="ECO:0000256" key="3">
    <source>
        <dbReference type="ARBA" id="ARBA00022741"/>
    </source>
</evidence>
<dbReference type="Pfam" id="PF00702">
    <property type="entry name" value="Hydrolase"/>
    <property type="match status" value="1"/>
</dbReference>
<evidence type="ECO:0000256" key="6">
    <source>
        <dbReference type="ARBA" id="ARBA00022989"/>
    </source>
</evidence>
<keyword evidence="12" id="KW-1185">Reference proteome</keyword>
<protein>
    <submittedName>
        <fullName evidence="11">HAD ATPase, P-type, IC family protein</fullName>
        <ecNumber evidence="11">3.6.3.-</ecNumber>
    </submittedName>
</protein>
<keyword evidence="5" id="KW-1278">Translocase</keyword>
<evidence type="ECO:0000256" key="2">
    <source>
        <dbReference type="ARBA" id="ARBA00022692"/>
    </source>
</evidence>
<dbReference type="Pfam" id="PF00690">
    <property type="entry name" value="Cation_ATPase_N"/>
    <property type="match status" value="1"/>
</dbReference>
<dbReference type="InterPro" id="IPR044492">
    <property type="entry name" value="P_typ_ATPase_HD_dom"/>
</dbReference>
<dbReference type="Gene3D" id="3.40.50.1000">
    <property type="entry name" value="HAD superfamily/HAD-like"/>
    <property type="match status" value="2"/>
</dbReference>
<comment type="subcellular location">
    <subcellularLocation>
        <location evidence="1">Membrane</location>
        <topology evidence="1">Multi-pass membrane protein</topology>
    </subcellularLocation>
</comment>
<keyword evidence="11" id="KW-0378">Hydrolase</keyword>
<keyword evidence="2 9" id="KW-0812">Transmembrane</keyword>
<dbReference type="InterPro" id="IPR023214">
    <property type="entry name" value="HAD_sf"/>
</dbReference>
<dbReference type="RefSeq" id="WP_057918184.1">
    <property type="nucleotide sequence ID" value="NZ_CP011129.1"/>
</dbReference>
<dbReference type="PRINTS" id="PR00119">
    <property type="entry name" value="CATATPASE"/>
</dbReference>
<feature type="transmembrane region" description="Helical" evidence="9">
    <location>
        <begin position="664"/>
        <end position="684"/>
    </location>
</feature>
<evidence type="ECO:0000256" key="9">
    <source>
        <dbReference type="SAM" id="Phobius"/>
    </source>
</evidence>
<keyword evidence="3" id="KW-0547">Nucleotide-binding</keyword>
<dbReference type="InterPro" id="IPR018303">
    <property type="entry name" value="ATPase_P-typ_P_site"/>
</dbReference>
<dbReference type="PRINTS" id="PR00120">
    <property type="entry name" value="HATPASE"/>
</dbReference>
<feature type="transmembrane region" description="Helical" evidence="9">
    <location>
        <begin position="776"/>
        <end position="796"/>
    </location>
</feature>
<dbReference type="SFLD" id="SFLDG00002">
    <property type="entry name" value="C1.7:_P-type_atpase_like"/>
    <property type="match status" value="1"/>
</dbReference>
<dbReference type="PATRIC" id="fig|84531.8.peg.2906"/>
<dbReference type="InterPro" id="IPR001757">
    <property type="entry name" value="P_typ_ATPase"/>
</dbReference>
<feature type="domain" description="Cation-transporting P-type ATPase N-terminal" evidence="10">
    <location>
        <begin position="1"/>
        <end position="67"/>
    </location>
</feature>
<dbReference type="InterPro" id="IPR059000">
    <property type="entry name" value="ATPase_P-type_domA"/>
</dbReference>
<dbReference type="InterPro" id="IPR036412">
    <property type="entry name" value="HAD-like_sf"/>
</dbReference>
<dbReference type="GO" id="GO:0005524">
    <property type="term" value="F:ATP binding"/>
    <property type="evidence" value="ECO:0007669"/>
    <property type="project" value="UniProtKB-KW"/>
</dbReference>
<dbReference type="SUPFAM" id="SSF81665">
    <property type="entry name" value="Calcium ATPase, transmembrane domain M"/>
    <property type="match status" value="1"/>
</dbReference>
<dbReference type="SMART" id="SM00831">
    <property type="entry name" value="Cation_ATPase_N"/>
    <property type="match status" value="1"/>
</dbReference>
<feature type="transmembrane region" description="Helical" evidence="9">
    <location>
        <begin position="637"/>
        <end position="658"/>
    </location>
</feature>
<evidence type="ECO:0000256" key="7">
    <source>
        <dbReference type="ARBA" id="ARBA00023136"/>
    </source>
</evidence>
<dbReference type="InterPro" id="IPR023298">
    <property type="entry name" value="ATPase_P-typ_TM_dom_sf"/>
</dbReference>
<dbReference type="EMBL" id="CP011129">
    <property type="protein sequence ID" value="ALN81024.1"/>
    <property type="molecule type" value="Genomic_DNA"/>
</dbReference>
<feature type="transmembrane region" description="Helical" evidence="9">
    <location>
        <begin position="808"/>
        <end position="828"/>
    </location>
</feature>
<evidence type="ECO:0000256" key="1">
    <source>
        <dbReference type="ARBA" id="ARBA00004141"/>
    </source>
</evidence>
<dbReference type="Gene3D" id="1.20.1110.10">
    <property type="entry name" value="Calcium-transporting ATPase, transmembrane domain"/>
    <property type="match status" value="2"/>
</dbReference>
<evidence type="ECO:0000256" key="5">
    <source>
        <dbReference type="ARBA" id="ARBA00022967"/>
    </source>
</evidence>
<gene>
    <name evidence="11" type="ORF">LA76x_2894</name>
</gene>
<dbReference type="SUPFAM" id="SSF81653">
    <property type="entry name" value="Calcium ATPase, transduction domain A"/>
    <property type="match status" value="1"/>
</dbReference>
<dbReference type="InterPro" id="IPR004014">
    <property type="entry name" value="ATPase_P-typ_cation-transptr_N"/>
</dbReference>
<reference evidence="11 12" key="1">
    <citation type="journal article" date="2015" name="BMC Genomics">
        <title>Comparative genomics and metabolic profiling of the genus Lysobacter.</title>
        <authorList>
            <person name="de Bruijn I."/>
            <person name="Cheng X."/>
            <person name="de Jager V."/>
            <person name="Exposito R.G."/>
            <person name="Watrous J."/>
            <person name="Patel N."/>
            <person name="Postma J."/>
            <person name="Dorrestein P.C."/>
            <person name="Kobayashi D."/>
            <person name="Raaijmakers J.M."/>
        </authorList>
    </citation>
    <scope>NUCLEOTIDE SEQUENCE [LARGE SCALE GENOMIC DNA]</scope>
    <source>
        <strain evidence="11 12">76</strain>
    </source>
</reference>
<feature type="transmembrane region" description="Helical" evidence="9">
    <location>
        <begin position="223"/>
        <end position="247"/>
    </location>
</feature>
<feature type="transmembrane region" description="Helical" evidence="9">
    <location>
        <begin position="46"/>
        <end position="65"/>
    </location>
</feature>
<dbReference type="KEGG" id="lab:LA76x_2894"/>
<feature type="transmembrane region" description="Helical" evidence="9">
    <location>
        <begin position="743"/>
        <end position="764"/>
    </location>
</feature>
<dbReference type="PROSITE" id="PS00154">
    <property type="entry name" value="ATPASE_E1_E2"/>
    <property type="match status" value="1"/>
</dbReference>
<dbReference type="PANTHER" id="PTHR42861">
    <property type="entry name" value="CALCIUM-TRANSPORTING ATPASE"/>
    <property type="match status" value="1"/>
</dbReference>
<evidence type="ECO:0000259" key="10">
    <source>
        <dbReference type="SMART" id="SM00831"/>
    </source>
</evidence>
<dbReference type="SFLD" id="SFLDS00003">
    <property type="entry name" value="Haloacid_Dehalogenase"/>
    <property type="match status" value="1"/>
</dbReference>
<evidence type="ECO:0000313" key="11">
    <source>
        <dbReference type="EMBL" id="ALN81024.1"/>
    </source>
</evidence>
<dbReference type="GO" id="GO:0016020">
    <property type="term" value="C:membrane"/>
    <property type="evidence" value="ECO:0007669"/>
    <property type="project" value="UniProtKB-SubCell"/>
</dbReference>
<name>A0A0S2FBX2_LYSAN</name>
<dbReference type="EC" id="3.6.3.-" evidence="11"/>
<dbReference type="AlphaFoldDB" id="A0A0S2FBX2"/>
<keyword evidence="7 9" id="KW-0472">Membrane</keyword>
<dbReference type="InterPro" id="IPR008250">
    <property type="entry name" value="ATPase_P-typ_transduc_dom_A_sf"/>
</dbReference>
<dbReference type="GO" id="GO:0016887">
    <property type="term" value="F:ATP hydrolysis activity"/>
    <property type="evidence" value="ECO:0007669"/>
    <property type="project" value="InterPro"/>
</dbReference>
<feature type="transmembrane region" description="Helical" evidence="9">
    <location>
        <begin position="271"/>
        <end position="287"/>
    </location>
</feature>
<keyword evidence="4" id="KW-0067">ATP-binding</keyword>
<sequence>MESSQDAPAHPTGLSSDQAANRLRVDGPNRLPEPDRRNWLRILSGVLREPMLLLLILASTVYLLLGDPQEAAALAASVALVVGLTVYQDYRSESALQALRDLSTPQARVIRDGQARSVPSSELVVGDVILIAEGDRIPADARVLDDGDVMLDESMLTGESMPVQRGAAAVSGPDKDLVHAGTLVVRGHAAAQVTAIGVATAVGRIGEALHTLRSPATPMQREIRYAVLIFAVLGLSVSLLVALWYGWTRGDWLQGVLAGVTLAMANIPEEFPVVLTVFLALGSWRMARHNALIRRSPAIEALGSVTVLCTDKTGTLTANEMSLVELALGSERSEPAALHSPALESLLRCADRACPEHSFDPIDKAIHTAIAGSSAAQAQPGTKPVREYPLSKDLLAVTQVWRIRDEPALEIASKGAPEAIADLCDLAGDERAAVMQLAKEMARRGLRVLAAASAVWTDGRQALPATPRGFRFEWRGLLGFADPLRSGVRDAVAEAKAAGIRVIMLTGDHPDTARTIAAQAGLERPQAAILGTELETLDAATLARRVRDTDVFARVKPEHKLRLIDALKRNNEIVAMTGDGVNDAPALMAAHVGIAMGKRGTDVAREAASIVLLDDNFVTVVRAVRQGRVIYDNILRAVRYILAVHVPITGLALLPLILGAPLMLMPLHIVFLELIIDPASALVFEREPAAADIMRRPPRPPSQRLLDMPTLLGSLGQGAVVLAAVAAVYFIGLGAVMPTEQVAALSFTALIAGNLGLIVVNRGFTLAHWLGRTSKAFWVLVISALGMLFLVTRFEGPGVWFRFAPPPLGLSCLALLMPLAGLGAIELLRRTLGTRRLPRSQPG</sequence>
<accession>A0A0S2FBX2</accession>